<dbReference type="Proteomes" id="UP001497482">
    <property type="component" value="Chromosome 10"/>
</dbReference>
<keyword evidence="2" id="KW-1185">Reference proteome</keyword>
<organism evidence="1 2">
    <name type="scientific">Knipowitschia caucasica</name>
    <name type="common">Caucasian dwarf goby</name>
    <name type="synonym">Pomatoschistus caucasicus</name>
    <dbReference type="NCBI Taxonomy" id="637954"/>
    <lineage>
        <taxon>Eukaryota</taxon>
        <taxon>Metazoa</taxon>
        <taxon>Chordata</taxon>
        <taxon>Craniata</taxon>
        <taxon>Vertebrata</taxon>
        <taxon>Euteleostomi</taxon>
        <taxon>Actinopterygii</taxon>
        <taxon>Neopterygii</taxon>
        <taxon>Teleostei</taxon>
        <taxon>Neoteleostei</taxon>
        <taxon>Acanthomorphata</taxon>
        <taxon>Gobiaria</taxon>
        <taxon>Gobiiformes</taxon>
        <taxon>Gobioidei</taxon>
        <taxon>Gobiidae</taxon>
        <taxon>Gobiinae</taxon>
        <taxon>Knipowitschia</taxon>
    </lineage>
</organism>
<sequence>MCLSHTRGGPDALDSECCTDIWSCSLIPQASADFLRLRVQGVQVSGCHTLWRKTLTQSLRRWRHHWVAQKLITVGQGSSVHSGALKCTEAAAPVKIWVTLQALHRGNYSHEHRHT</sequence>
<protein>
    <submittedName>
        <fullName evidence="1">Uncharacterized protein</fullName>
    </submittedName>
</protein>
<reference evidence="1 2" key="1">
    <citation type="submission" date="2024-04" db="EMBL/GenBank/DDBJ databases">
        <authorList>
            <person name="Waldvogel A.-M."/>
            <person name="Schoenle A."/>
        </authorList>
    </citation>
    <scope>NUCLEOTIDE SEQUENCE [LARGE SCALE GENOMIC DNA]</scope>
</reference>
<evidence type="ECO:0000313" key="2">
    <source>
        <dbReference type="Proteomes" id="UP001497482"/>
    </source>
</evidence>
<evidence type="ECO:0000313" key="1">
    <source>
        <dbReference type="EMBL" id="CAL1570678.1"/>
    </source>
</evidence>
<proteinExistence type="predicted"/>
<accession>A0AAV2J191</accession>
<dbReference type="AlphaFoldDB" id="A0AAV2J191"/>
<name>A0AAV2J191_KNICA</name>
<dbReference type="EMBL" id="OZ035832">
    <property type="protein sequence ID" value="CAL1570678.1"/>
    <property type="molecule type" value="Genomic_DNA"/>
</dbReference>
<gene>
    <name evidence="1" type="ORF">KC01_LOCUS2922</name>
</gene>